<reference evidence="2" key="1">
    <citation type="submission" date="2017-03" db="EMBL/GenBank/DDBJ databases">
        <title>Phytopthora megakarya and P. palmivora, two closely related causual agents of cacao black pod achieved similar genome size and gene model numbers by different mechanisms.</title>
        <authorList>
            <person name="Ali S."/>
            <person name="Shao J."/>
            <person name="Larry D.J."/>
            <person name="Kronmiller B."/>
            <person name="Shen D."/>
            <person name="Strem M.D."/>
            <person name="Melnick R.L."/>
            <person name="Guiltinan M.J."/>
            <person name="Tyler B.M."/>
            <person name="Meinhardt L.W."/>
            <person name="Bailey B.A."/>
        </authorList>
    </citation>
    <scope>NUCLEOTIDE SEQUENCE [LARGE SCALE GENOMIC DNA]</scope>
    <source>
        <strain evidence="2">zdho120</strain>
    </source>
</reference>
<evidence type="ECO:0000313" key="1">
    <source>
        <dbReference type="EMBL" id="OWZ13426.1"/>
    </source>
</evidence>
<dbReference type="Proteomes" id="UP000198211">
    <property type="component" value="Unassembled WGS sequence"/>
</dbReference>
<dbReference type="EMBL" id="NBNE01001582">
    <property type="protein sequence ID" value="OWZ13426.1"/>
    <property type="molecule type" value="Genomic_DNA"/>
</dbReference>
<dbReference type="AlphaFoldDB" id="A0A225W6S6"/>
<accession>A0A225W6S6</accession>
<sequence length="116" mass="13310">MGTREKTASVRIISVTADIKQDFLWWWFVLHASQLNGVSPEDFNTLLLPSVVVEVDVSECGLYALDVCDINFYEILSFTFAVNEWSQRWPSYASHGCRPVHIHFQKTTHPPLRDIA</sequence>
<proteinExistence type="predicted"/>
<gene>
    <name evidence="1" type="ORF">PHMEG_00013249</name>
</gene>
<comment type="caution">
    <text evidence="1">The sequence shown here is derived from an EMBL/GenBank/DDBJ whole genome shotgun (WGS) entry which is preliminary data.</text>
</comment>
<protein>
    <submittedName>
        <fullName evidence="1">Uncharacterized protein</fullName>
    </submittedName>
</protein>
<name>A0A225W6S6_9STRA</name>
<keyword evidence="2" id="KW-1185">Reference proteome</keyword>
<evidence type="ECO:0000313" key="2">
    <source>
        <dbReference type="Proteomes" id="UP000198211"/>
    </source>
</evidence>
<organism evidence="1 2">
    <name type="scientific">Phytophthora megakarya</name>
    <dbReference type="NCBI Taxonomy" id="4795"/>
    <lineage>
        <taxon>Eukaryota</taxon>
        <taxon>Sar</taxon>
        <taxon>Stramenopiles</taxon>
        <taxon>Oomycota</taxon>
        <taxon>Peronosporomycetes</taxon>
        <taxon>Peronosporales</taxon>
        <taxon>Peronosporaceae</taxon>
        <taxon>Phytophthora</taxon>
    </lineage>
</organism>